<gene>
    <name evidence="4" type="ORF">EZV62_002812</name>
</gene>
<evidence type="ECO:0000313" key="4">
    <source>
        <dbReference type="EMBL" id="TXG74233.1"/>
    </source>
</evidence>
<evidence type="ECO:0000256" key="1">
    <source>
        <dbReference type="SAM" id="MobiDB-lite"/>
    </source>
</evidence>
<feature type="region of interest" description="Disordered" evidence="1">
    <location>
        <begin position="893"/>
        <end position="918"/>
    </location>
</feature>
<keyword evidence="2" id="KW-0812">Transmembrane</keyword>
<feature type="compositionally biased region" description="Low complexity" evidence="1">
    <location>
        <begin position="478"/>
        <end position="505"/>
    </location>
</feature>
<evidence type="ECO:0000313" key="5">
    <source>
        <dbReference type="Proteomes" id="UP000323000"/>
    </source>
</evidence>
<feature type="compositionally biased region" description="Basic and acidic residues" evidence="1">
    <location>
        <begin position="526"/>
        <end position="538"/>
    </location>
</feature>
<sequence length="1185" mass="132671">MEYCSELKRNSRDQQTFGTSDKTKLPQSIPSINLQDRINLEKPDLSYADFHHEIMKKVKDVSPKSPGNHQKQQVDRKGNEEDELVKYMSKLPSYLERGKNPKETVLNVGVLDWGRLEKWQCSQKQMPHRSGRSSLSSSNLSSSFSTDASSSNSSRGYIFSPDRQMMHRPSLQFHFKSSPVEAHSQVVKSLGESVGKFPDLRDSQSNNLNKEGIIRTDQSFDRSHQEISPSECKRKNLDAKIGQESGTLPNGVKYEVLSSRKGKMKNQDVQFMKKTEKLQQGNRNVDQDVHGKQNTVVLLLPRDLPENNISGVSNLSASTTILGERPSEASRRSFSERSEDADLNFHVPHSGPLPCEVDSSKNLLMKRTSFLETKSDKPSVRSQSVPRSARLGTCPSRCGNLEDRKSTVTINKPSANGPFVGADLKGSKVAPEKERSTSPFRRLSFSMGKIGKFSSSKETPIFSKSSSTYVSGQSGLENAVASSSPNVSNSDKSNATSRSRSSPLRRLLDPILKPKPATCHNIAEPLPKDSISKDRASKSSDGRLYSLTVAGQPGRVKLDMTSCKTINVNDSFQEKKHGSSAVQALLRVAVKNGQPLFTFAVDNERDILAATVKKLSTSRKEDYSCIYTFFTIQEVKKKNGRWLNQGSKGQSHDYIPNVVAQMKVFGSHYPNMSREKSNVDQFSMREFVLFSVELRQSDQQASDFKPNDELAAIAMKIPLKVCRSSLLDGYQSDVQKDSPQVGFKESLPEVTFVSGEKLQNRTFASSQDISATVILPSGAHSLPHKGGPSSLIQRWNSGGSCDCGGWDLNCKLRVLANRNQPSKKAGSSKACSRANQFELFSQEGVQENQPPFFSLAPYKDGIYSVEFNSSLPHLEAFSICIAVLDSQKPCVSSESSDSFEEKTTVETMSAPDQSEGGEVPARYVSYPPLSPVGRVYTFMDWQLMEYTTFIDQDQRFRILDTFFFLWVPLLELGRDKAFISETLFTFIFASFVLWTLHPFVFQSKRIYTVLIWCRVLAYLVVSQMLRIITFYSTQLPGPNYHCREGSKMATLPWPKNPLEVLLINFPKGMIYGCGDLIFSSHMIFSLVFVRTYYQYGSRICIKQFAWVLAVIQSLLIIASRKHYTVDVVVAWYTVNLVVFFVDKKLPELPDRTSMPLLPLNNKDKDGKNKEEQHNLLNGNAGNTAN</sequence>
<dbReference type="Proteomes" id="UP000323000">
    <property type="component" value="Chromosome 1"/>
</dbReference>
<feature type="compositionally biased region" description="Polar residues" evidence="1">
    <location>
        <begin position="13"/>
        <end position="27"/>
    </location>
</feature>
<feature type="compositionally biased region" description="Basic and acidic residues" evidence="1">
    <location>
        <begin position="1161"/>
        <end position="1173"/>
    </location>
</feature>
<feature type="region of interest" description="Disordered" evidence="1">
    <location>
        <begin position="124"/>
        <end position="160"/>
    </location>
</feature>
<dbReference type="Pfam" id="PF12043">
    <property type="entry name" value="DUF3527"/>
    <property type="match status" value="1"/>
</dbReference>
<keyword evidence="2" id="KW-1133">Transmembrane helix</keyword>
<keyword evidence="2" id="KW-0472">Membrane</keyword>
<feature type="region of interest" description="Disordered" evidence="1">
    <location>
        <begin position="195"/>
        <end position="236"/>
    </location>
</feature>
<dbReference type="PANTHER" id="PTHR31390">
    <property type="entry name" value="EXPRESSED PROTEIN"/>
    <property type="match status" value="1"/>
</dbReference>
<dbReference type="InterPro" id="IPR025749">
    <property type="entry name" value="Sphingomyelin_synth-like_dom"/>
</dbReference>
<feature type="region of interest" description="Disordered" evidence="1">
    <location>
        <begin position="373"/>
        <end position="441"/>
    </location>
</feature>
<keyword evidence="5" id="KW-1185">Reference proteome</keyword>
<evidence type="ECO:0000259" key="3">
    <source>
        <dbReference type="Pfam" id="PF14360"/>
    </source>
</evidence>
<feature type="compositionally biased region" description="Low complexity" evidence="1">
    <location>
        <begin position="1174"/>
        <end position="1185"/>
    </location>
</feature>
<proteinExistence type="predicted"/>
<reference evidence="5" key="1">
    <citation type="journal article" date="2019" name="Gigascience">
        <title>De novo genome assembly of the endangered Acer yangbiense, a plant species with extremely small populations endemic to Yunnan Province, China.</title>
        <authorList>
            <person name="Yang J."/>
            <person name="Wariss H.M."/>
            <person name="Tao L."/>
            <person name="Zhang R."/>
            <person name="Yun Q."/>
            <person name="Hollingsworth P."/>
            <person name="Dao Z."/>
            <person name="Luo G."/>
            <person name="Guo H."/>
            <person name="Ma Y."/>
            <person name="Sun W."/>
        </authorList>
    </citation>
    <scope>NUCLEOTIDE SEQUENCE [LARGE SCALE GENOMIC DNA]</scope>
    <source>
        <strain evidence="5">cv. Malutang</strain>
    </source>
</reference>
<feature type="transmembrane region" description="Helical" evidence="2">
    <location>
        <begin position="1068"/>
        <end position="1088"/>
    </location>
</feature>
<name>A0A5C7IYE6_9ROSI</name>
<dbReference type="AlphaFoldDB" id="A0A5C7IYE6"/>
<dbReference type="OrthoDB" id="1898655at2759"/>
<feature type="region of interest" description="Disordered" evidence="1">
    <location>
        <begin position="477"/>
        <end position="538"/>
    </location>
</feature>
<feature type="compositionally biased region" description="Basic and acidic residues" evidence="1">
    <location>
        <begin position="1"/>
        <end position="12"/>
    </location>
</feature>
<dbReference type="Pfam" id="PF14360">
    <property type="entry name" value="PAP2_C"/>
    <property type="match status" value="1"/>
</dbReference>
<feature type="region of interest" description="Disordered" evidence="1">
    <location>
        <begin position="1156"/>
        <end position="1185"/>
    </location>
</feature>
<organism evidence="4 5">
    <name type="scientific">Acer yangbiense</name>
    <dbReference type="NCBI Taxonomy" id="1000413"/>
    <lineage>
        <taxon>Eukaryota</taxon>
        <taxon>Viridiplantae</taxon>
        <taxon>Streptophyta</taxon>
        <taxon>Embryophyta</taxon>
        <taxon>Tracheophyta</taxon>
        <taxon>Spermatophyta</taxon>
        <taxon>Magnoliopsida</taxon>
        <taxon>eudicotyledons</taxon>
        <taxon>Gunneridae</taxon>
        <taxon>Pentapetalae</taxon>
        <taxon>rosids</taxon>
        <taxon>malvids</taxon>
        <taxon>Sapindales</taxon>
        <taxon>Sapindaceae</taxon>
        <taxon>Hippocastanoideae</taxon>
        <taxon>Acereae</taxon>
        <taxon>Acer</taxon>
    </lineage>
</organism>
<feature type="transmembrane region" description="Helical" evidence="2">
    <location>
        <begin position="977"/>
        <end position="997"/>
    </location>
</feature>
<feature type="region of interest" description="Disordered" evidence="1">
    <location>
        <begin position="58"/>
        <end position="82"/>
    </location>
</feature>
<dbReference type="EMBL" id="VAHF01000001">
    <property type="protein sequence ID" value="TXG74233.1"/>
    <property type="molecule type" value="Genomic_DNA"/>
</dbReference>
<comment type="caution">
    <text evidence="4">The sequence shown here is derived from an EMBL/GenBank/DDBJ whole genome shotgun (WGS) entry which is preliminary data.</text>
</comment>
<dbReference type="InterPro" id="IPR021916">
    <property type="entry name" value="DUF3527"/>
</dbReference>
<accession>A0A5C7IYE6</accession>
<feature type="transmembrane region" description="Helical" evidence="2">
    <location>
        <begin position="1009"/>
        <end position="1031"/>
    </location>
</feature>
<feature type="domain" description="Sphingomyelin synthase-like" evidence="3">
    <location>
        <begin position="1072"/>
        <end position="1140"/>
    </location>
</feature>
<feature type="compositionally biased region" description="Low complexity" evidence="1">
    <location>
        <begin position="132"/>
        <end position="154"/>
    </location>
</feature>
<feature type="compositionally biased region" description="Basic and acidic residues" evidence="1">
    <location>
        <begin position="212"/>
        <end position="236"/>
    </location>
</feature>
<evidence type="ECO:0000256" key="2">
    <source>
        <dbReference type="SAM" id="Phobius"/>
    </source>
</evidence>
<dbReference type="PANTHER" id="PTHR31390:SF4">
    <property type="entry name" value="DUF3527 DOMAIN-CONTAINING PROTEIN"/>
    <property type="match status" value="1"/>
</dbReference>
<protein>
    <recommendedName>
        <fullName evidence="3">Sphingomyelin synthase-like domain-containing protein</fullName>
    </recommendedName>
</protein>
<feature type="region of interest" description="Disordered" evidence="1">
    <location>
        <begin position="1"/>
        <end position="27"/>
    </location>
</feature>